<dbReference type="Ensembl" id="ENSMAMT00000029513.2">
    <property type="protein sequence ID" value="ENSMAMP00000028767.1"/>
    <property type="gene ID" value="ENSMAMG00000019364.2"/>
</dbReference>
<keyword evidence="1" id="KW-0812">Transmembrane</keyword>
<sequence length="210" mass="23678">MHRGYKDYSPLRNMSEQEPPALVSWKTFHVHVAGKPNKAYDDFIKKLEEVGQTKVPSLEGCDYLLVFCPITSRVKTDISDALGKIQGDKPIILVVMHHTFDPEHTVAESRRQVTSQIVRLTVDCLFYENEFLKSKRNDIAVFEVQKFLGVTLSETSLWGKVKNFFCGWWRNSQKWIVGCAIVCGAVVVVISGGLIGGIFTRTKNSEGQNP</sequence>
<dbReference type="GeneID" id="113137053"/>
<reference evidence="2" key="1">
    <citation type="submission" date="2025-08" db="UniProtKB">
        <authorList>
            <consortium name="Ensembl"/>
        </authorList>
    </citation>
    <scope>IDENTIFICATION</scope>
</reference>
<dbReference type="PANTHER" id="PTHR34488:SF1">
    <property type="entry name" value="SI:CH211-245H14.1-RELATED"/>
    <property type="match status" value="1"/>
</dbReference>
<dbReference type="Proteomes" id="UP000261640">
    <property type="component" value="Unplaced"/>
</dbReference>
<dbReference type="RefSeq" id="XP_026174172.1">
    <property type="nucleotide sequence ID" value="XM_026318387.1"/>
</dbReference>
<evidence type="ECO:0000313" key="2">
    <source>
        <dbReference type="Ensembl" id="ENSMAMP00000028767.1"/>
    </source>
</evidence>
<dbReference type="AlphaFoldDB" id="A0A3Q3MVM0"/>
<organism evidence="2 3">
    <name type="scientific">Mastacembelus armatus</name>
    <name type="common">zig-zag eel</name>
    <dbReference type="NCBI Taxonomy" id="205130"/>
    <lineage>
        <taxon>Eukaryota</taxon>
        <taxon>Metazoa</taxon>
        <taxon>Chordata</taxon>
        <taxon>Craniata</taxon>
        <taxon>Vertebrata</taxon>
        <taxon>Euteleostomi</taxon>
        <taxon>Actinopterygii</taxon>
        <taxon>Neopterygii</taxon>
        <taxon>Teleostei</taxon>
        <taxon>Neoteleostei</taxon>
        <taxon>Acanthomorphata</taxon>
        <taxon>Anabantaria</taxon>
        <taxon>Synbranchiformes</taxon>
        <taxon>Mastacembelidae</taxon>
        <taxon>Mastacembelus</taxon>
    </lineage>
</organism>
<name>A0A3Q3MVM0_9TELE</name>
<dbReference type="InParanoid" id="A0A3Q3MVM0"/>
<evidence type="ECO:0000256" key="1">
    <source>
        <dbReference type="SAM" id="Phobius"/>
    </source>
</evidence>
<keyword evidence="1" id="KW-1133">Transmembrane helix</keyword>
<protein>
    <submittedName>
        <fullName evidence="2">Uncharacterized LOC113137053</fullName>
    </submittedName>
</protein>
<keyword evidence="1" id="KW-0472">Membrane</keyword>
<accession>A0A3Q3MVM0</accession>
<proteinExistence type="predicted"/>
<keyword evidence="3" id="KW-1185">Reference proteome</keyword>
<evidence type="ECO:0000313" key="3">
    <source>
        <dbReference type="Proteomes" id="UP000261640"/>
    </source>
</evidence>
<reference evidence="2" key="2">
    <citation type="submission" date="2025-09" db="UniProtKB">
        <authorList>
            <consortium name="Ensembl"/>
        </authorList>
    </citation>
    <scope>IDENTIFICATION</scope>
</reference>
<dbReference type="GeneTree" id="ENSGT00940000164220"/>
<feature type="transmembrane region" description="Helical" evidence="1">
    <location>
        <begin position="175"/>
        <end position="199"/>
    </location>
</feature>
<dbReference type="PANTHER" id="PTHR34488">
    <property type="entry name" value="SI:CH211-245H14.1-RELATED"/>
    <property type="match status" value="1"/>
</dbReference>